<organism evidence="1 2">
    <name type="scientific">Fusarium mundagurra</name>
    <dbReference type="NCBI Taxonomy" id="1567541"/>
    <lineage>
        <taxon>Eukaryota</taxon>
        <taxon>Fungi</taxon>
        <taxon>Dikarya</taxon>
        <taxon>Ascomycota</taxon>
        <taxon>Pezizomycotina</taxon>
        <taxon>Sordariomycetes</taxon>
        <taxon>Hypocreomycetidae</taxon>
        <taxon>Hypocreales</taxon>
        <taxon>Nectriaceae</taxon>
        <taxon>Fusarium</taxon>
        <taxon>Fusarium fujikuroi species complex</taxon>
    </lineage>
</organism>
<proteinExistence type="predicted"/>
<dbReference type="EMBL" id="JAAOAN010000099">
    <property type="protein sequence ID" value="KAF5722056.1"/>
    <property type="molecule type" value="Genomic_DNA"/>
</dbReference>
<comment type="caution">
    <text evidence="1">The sequence shown here is derived from an EMBL/GenBank/DDBJ whole genome shotgun (WGS) entry which is preliminary data.</text>
</comment>
<gene>
    <name evidence="1" type="ORF">FMUND_3222</name>
</gene>
<name>A0A8H5Z2N6_9HYPO</name>
<accession>A0A8H5Z2N6</accession>
<evidence type="ECO:0000313" key="2">
    <source>
        <dbReference type="Proteomes" id="UP000544331"/>
    </source>
</evidence>
<dbReference type="Proteomes" id="UP000544331">
    <property type="component" value="Unassembled WGS sequence"/>
</dbReference>
<dbReference type="AlphaFoldDB" id="A0A8H5Z2N6"/>
<dbReference type="InterPro" id="IPR025444">
    <property type="entry name" value="Monooxy_af470"/>
</dbReference>
<sequence length="308" mass="34323">MAITSLLPPSLRRPLSNYAQSANLGSQKSYGGFFSKYEYHMLRNNFRISTWILAGACAQSLLVCLAPYAWSLAPAAVLLGWRLADTLLMVLGVSKNRYLDGNIPGKWAVHFPDSTTGEFSEEPADADVCVIILAARSNHPLGMFAPNYKTLFEFFNKTVADLEANAPENGYLGMSGWLQAGDRPTGSETMVVGYFKDVSYLHKFAHGASHRNGWNWWNSIVKDNPHLGIMHEVYMVPKKHWESIYINYHRTGLAATNVAIPASAEKPGQTKTHEDTIWVAPIVDSRNDVWKSSKGRMGREESGKIRVE</sequence>
<evidence type="ECO:0000313" key="1">
    <source>
        <dbReference type="EMBL" id="KAF5722056.1"/>
    </source>
</evidence>
<protein>
    <recommendedName>
        <fullName evidence="3">Monooxygenase</fullName>
    </recommendedName>
</protein>
<evidence type="ECO:0008006" key="3">
    <source>
        <dbReference type="Google" id="ProtNLM"/>
    </source>
</evidence>
<dbReference type="OrthoDB" id="3202396at2759"/>
<dbReference type="Pfam" id="PF13826">
    <property type="entry name" value="Monooxy_af470-like"/>
    <property type="match status" value="1"/>
</dbReference>
<keyword evidence="2" id="KW-1185">Reference proteome</keyword>
<reference evidence="1 2" key="1">
    <citation type="submission" date="2020-05" db="EMBL/GenBank/DDBJ databases">
        <title>Identification and distribution of gene clusters putatively required for synthesis of sphingolipid metabolism inhibitors in phylogenetically diverse species of the filamentous fungus Fusarium.</title>
        <authorList>
            <person name="Kim H.-S."/>
            <person name="Busman M."/>
            <person name="Brown D.W."/>
            <person name="Divon H."/>
            <person name="Uhlig S."/>
            <person name="Proctor R.H."/>
        </authorList>
    </citation>
    <scope>NUCLEOTIDE SEQUENCE [LARGE SCALE GENOMIC DNA]</scope>
    <source>
        <strain evidence="1 2">NRRL 66235</strain>
    </source>
</reference>